<evidence type="ECO:0000259" key="2">
    <source>
        <dbReference type="Pfam" id="PF01035"/>
    </source>
</evidence>
<dbReference type="InterPro" id="IPR036217">
    <property type="entry name" value="MethylDNA_cys_MeTrfase_DNAb"/>
</dbReference>
<evidence type="ECO:0000313" key="4">
    <source>
        <dbReference type="Proteomes" id="UP000292685"/>
    </source>
</evidence>
<dbReference type="Gene3D" id="1.10.10.10">
    <property type="entry name" value="Winged helix-like DNA-binding domain superfamily/Winged helix DNA-binding domain"/>
    <property type="match status" value="1"/>
</dbReference>
<sequence length="136" mass="14255">MAGQLIDAIYEVVAMVPAGRALAYGDVAELLGAGGPRQVGAAMAASTGLELPWWRIVRADGSLPADLAARAEPYWRAEGQPLKATEPPRLRFPQARWQPDDAEFAALDAIAAFLARSHSAGAVGLTAGTDTEGSER</sequence>
<dbReference type="InterPro" id="IPR014048">
    <property type="entry name" value="MethylDNA_cys_MeTrfase_DNA-bd"/>
</dbReference>
<dbReference type="EMBL" id="SHLA01000001">
    <property type="protein sequence ID" value="RZU61043.1"/>
    <property type="molecule type" value="Genomic_DNA"/>
</dbReference>
<keyword evidence="4" id="KW-1185">Reference proteome</keyword>
<dbReference type="GO" id="GO:0006281">
    <property type="term" value="P:DNA repair"/>
    <property type="evidence" value="ECO:0007669"/>
    <property type="project" value="InterPro"/>
</dbReference>
<comment type="caution">
    <text evidence="3">The sequence shown here is derived from an EMBL/GenBank/DDBJ whole genome shotgun (WGS) entry which is preliminary data.</text>
</comment>
<dbReference type="GO" id="GO:0003824">
    <property type="term" value="F:catalytic activity"/>
    <property type="evidence" value="ECO:0007669"/>
    <property type="project" value="InterPro"/>
</dbReference>
<name>A0A4Q8ABV1_9MICC</name>
<dbReference type="InterPro" id="IPR052520">
    <property type="entry name" value="ATL_DNA_repair"/>
</dbReference>
<proteinExistence type="predicted"/>
<dbReference type="SUPFAM" id="SSF46767">
    <property type="entry name" value="Methylated DNA-protein cysteine methyltransferase, C-terminal domain"/>
    <property type="match status" value="1"/>
</dbReference>
<dbReference type="InterPro" id="IPR036388">
    <property type="entry name" value="WH-like_DNA-bd_sf"/>
</dbReference>
<protein>
    <submittedName>
        <fullName evidence="3">O(6)-alkylguanine repair protein YbaZ</fullName>
    </submittedName>
</protein>
<dbReference type="AlphaFoldDB" id="A0A4Q8ABV1"/>
<reference evidence="3 4" key="1">
    <citation type="submission" date="2019-02" db="EMBL/GenBank/DDBJ databases">
        <title>Sequencing the genomes of 1000 actinobacteria strains.</title>
        <authorList>
            <person name="Klenk H.-P."/>
        </authorList>
    </citation>
    <scope>NUCLEOTIDE SEQUENCE [LARGE SCALE GENOMIC DNA]</scope>
    <source>
        <strain evidence="3 4">DSM 17364</strain>
    </source>
</reference>
<gene>
    <name evidence="3" type="ORF">EV380_0598</name>
</gene>
<dbReference type="PANTHER" id="PTHR42942:SF1">
    <property type="entry name" value="ALKYLTRANSFERASE-LIKE PROTEIN 1"/>
    <property type="match status" value="1"/>
</dbReference>
<feature type="domain" description="Methylated-DNA-[protein]-cysteine S-methyltransferase DNA binding" evidence="2">
    <location>
        <begin position="7"/>
        <end position="65"/>
    </location>
</feature>
<accession>A0A4Q8ABV1</accession>
<evidence type="ECO:0000313" key="3">
    <source>
        <dbReference type="EMBL" id="RZU61043.1"/>
    </source>
</evidence>
<keyword evidence="1" id="KW-0227">DNA damage</keyword>
<dbReference type="PANTHER" id="PTHR42942">
    <property type="entry name" value="6-O-METHYLGUANINE DNA METHYLTRANSFERASE"/>
    <property type="match status" value="1"/>
</dbReference>
<dbReference type="Pfam" id="PF01035">
    <property type="entry name" value="DNA_binding_1"/>
    <property type="match status" value="1"/>
</dbReference>
<dbReference type="Proteomes" id="UP000292685">
    <property type="component" value="Unassembled WGS sequence"/>
</dbReference>
<organism evidence="3 4">
    <name type="scientific">Zhihengliuella halotolerans</name>
    <dbReference type="NCBI Taxonomy" id="370736"/>
    <lineage>
        <taxon>Bacteria</taxon>
        <taxon>Bacillati</taxon>
        <taxon>Actinomycetota</taxon>
        <taxon>Actinomycetes</taxon>
        <taxon>Micrococcales</taxon>
        <taxon>Micrococcaceae</taxon>
        <taxon>Zhihengliuella</taxon>
    </lineage>
</organism>
<dbReference type="RefSeq" id="WP_242607484.1">
    <property type="nucleotide sequence ID" value="NZ_SHLA01000001.1"/>
</dbReference>
<evidence type="ECO:0000256" key="1">
    <source>
        <dbReference type="ARBA" id="ARBA00022763"/>
    </source>
</evidence>